<organism evidence="2 3">
    <name type="scientific">Portunus trituberculatus</name>
    <name type="common">Swimming crab</name>
    <name type="synonym">Neptunus trituberculatus</name>
    <dbReference type="NCBI Taxonomy" id="210409"/>
    <lineage>
        <taxon>Eukaryota</taxon>
        <taxon>Metazoa</taxon>
        <taxon>Ecdysozoa</taxon>
        <taxon>Arthropoda</taxon>
        <taxon>Crustacea</taxon>
        <taxon>Multicrustacea</taxon>
        <taxon>Malacostraca</taxon>
        <taxon>Eumalacostraca</taxon>
        <taxon>Eucarida</taxon>
        <taxon>Decapoda</taxon>
        <taxon>Pleocyemata</taxon>
        <taxon>Brachyura</taxon>
        <taxon>Eubrachyura</taxon>
        <taxon>Portunoidea</taxon>
        <taxon>Portunidae</taxon>
        <taxon>Portuninae</taxon>
        <taxon>Portunus</taxon>
    </lineage>
</organism>
<name>A0A5B7CED6_PORTR</name>
<protein>
    <submittedName>
        <fullName evidence="2">Uncharacterized protein</fullName>
    </submittedName>
</protein>
<comment type="caution">
    <text evidence="2">The sequence shown here is derived from an EMBL/GenBank/DDBJ whole genome shotgun (WGS) entry which is preliminary data.</text>
</comment>
<proteinExistence type="predicted"/>
<sequence length="140" mass="15790">MVQLRATRNARLPMSPPARKPLPRVRKPNLHSDRRQDSNPCARRPLGSQSTHGSTVPRRPLTWCVYTSDLTLNLSRLASDDRPGILNKIINQHWPRTLFIIVGHVIIDHQGKVQEEVPSVLRLSIFLPVGTSVTHFPSSI</sequence>
<dbReference type="EMBL" id="VSRR010000005">
    <property type="protein sequence ID" value="MPC07665.1"/>
    <property type="molecule type" value="Genomic_DNA"/>
</dbReference>
<keyword evidence="3" id="KW-1185">Reference proteome</keyword>
<dbReference type="AlphaFoldDB" id="A0A5B7CED6"/>
<feature type="region of interest" description="Disordered" evidence="1">
    <location>
        <begin position="1"/>
        <end position="57"/>
    </location>
</feature>
<dbReference type="Proteomes" id="UP000324222">
    <property type="component" value="Unassembled WGS sequence"/>
</dbReference>
<accession>A0A5B7CED6</accession>
<gene>
    <name evidence="2" type="ORF">E2C01_000232</name>
</gene>
<reference evidence="2 3" key="1">
    <citation type="submission" date="2019-05" db="EMBL/GenBank/DDBJ databases">
        <title>Another draft genome of Portunus trituberculatus and its Hox gene families provides insights of decapod evolution.</title>
        <authorList>
            <person name="Jeong J.-H."/>
            <person name="Song I."/>
            <person name="Kim S."/>
            <person name="Choi T."/>
            <person name="Kim D."/>
            <person name="Ryu S."/>
            <person name="Kim W."/>
        </authorList>
    </citation>
    <scope>NUCLEOTIDE SEQUENCE [LARGE SCALE GENOMIC DNA]</scope>
    <source>
        <tissue evidence="2">Muscle</tissue>
    </source>
</reference>
<evidence type="ECO:0000313" key="2">
    <source>
        <dbReference type="EMBL" id="MPC07665.1"/>
    </source>
</evidence>
<evidence type="ECO:0000256" key="1">
    <source>
        <dbReference type="SAM" id="MobiDB-lite"/>
    </source>
</evidence>
<evidence type="ECO:0000313" key="3">
    <source>
        <dbReference type="Proteomes" id="UP000324222"/>
    </source>
</evidence>